<evidence type="ECO:0000313" key="1">
    <source>
        <dbReference type="EMBL" id="MBU2951138.1"/>
    </source>
</evidence>
<organism evidence="1 2">
    <name type="scientific">Pseudotamlana agarivorans</name>
    <dbReference type="NCBI Taxonomy" id="481183"/>
    <lineage>
        <taxon>Bacteria</taxon>
        <taxon>Pseudomonadati</taxon>
        <taxon>Bacteroidota</taxon>
        <taxon>Flavobacteriia</taxon>
        <taxon>Flavobacteriales</taxon>
        <taxon>Flavobacteriaceae</taxon>
        <taxon>Pseudotamlana</taxon>
    </lineage>
</organism>
<comment type="caution">
    <text evidence="1">The sequence shown here is derived from an EMBL/GenBank/DDBJ whole genome shotgun (WGS) entry which is preliminary data.</text>
</comment>
<dbReference type="Proteomes" id="UP001647509">
    <property type="component" value="Unassembled WGS sequence"/>
</dbReference>
<keyword evidence="2" id="KW-1185">Reference proteome</keyword>
<name>A0ACC5U9Y1_9FLAO</name>
<sequence length="468" mass="51755">MGIVNTEIKQKTIKDSISLNGVGLHTGKNVTLTFKPAEANTGFVFKRVDLEGEPVIQADANYVTNTQRGTCLEKNGVIIQTSEHVLAALVGLDIDNVIIELDASEPPIMDGSSKFFVEAIEKATIVELDSFREEFEITDIVSYVDEDSGSEILIMPASEYQITTMVDFGTKVLGTQNATLNRISDFKDNISNSRTFSFLHEIEMLLENGLIKGGDLNNAIVYVDKALSPETLEKLKVAFKKDSISIKPNGILDNLTLHHPNEAARHKLLDVLGDLALVGTRIKGKIIANKPGHFVNTQFAKKLAKIIKNERRNNVPNIDLHATPLMDVNQIMAMLPHRQPFLLIDKVFELTDSYVTAMKNVTMNEEFFKGHFPGAPVMPGVLICEAMAQTGGVLVLNTVPDPENYLTFFMKMDNVKFKQKVVPGDTLIFKCSLITPIRRGICHMQGYAYANGKLCAEAELMAQISKVK</sequence>
<dbReference type="EMBL" id="JAHKPD010000014">
    <property type="protein sequence ID" value="MBU2951138.1"/>
    <property type="molecule type" value="Genomic_DNA"/>
</dbReference>
<gene>
    <name evidence="1" type="ORF">KO493_10565</name>
</gene>
<protein>
    <submittedName>
        <fullName evidence="1">Bifunctional UDP-3-O-[3-hydroxymyristoyl] N-acetylglucosamine deacetylase/3-hydroxyacyl-ACP dehydratase</fullName>
    </submittedName>
</protein>
<accession>A0ACC5U9Y1</accession>
<evidence type="ECO:0000313" key="2">
    <source>
        <dbReference type="Proteomes" id="UP001647509"/>
    </source>
</evidence>
<proteinExistence type="predicted"/>
<reference evidence="1" key="1">
    <citation type="submission" date="2021-05" db="EMBL/GenBank/DDBJ databases">
        <title>Draft genomes of bacteria isolated from model marine particles.</title>
        <authorList>
            <person name="Datta M.S."/>
            <person name="Schwartzman J.A."/>
            <person name="Enke T.N."/>
            <person name="Saavedra J."/>
            <person name="Cermak N."/>
            <person name="Cordero O.X."/>
        </authorList>
    </citation>
    <scope>NUCLEOTIDE SEQUENCE</scope>
    <source>
        <strain evidence="1">I2M19</strain>
    </source>
</reference>